<reference evidence="22 23" key="1">
    <citation type="submission" date="2016-10" db="EMBL/GenBank/DDBJ databases">
        <authorList>
            <person name="de Groot N.N."/>
        </authorList>
    </citation>
    <scope>NUCLEOTIDE SEQUENCE [LARGE SCALE GENOMIC DNA]</scope>
    <source>
        <strain evidence="22 23">ATCC 29281</strain>
    </source>
</reference>
<evidence type="ECO:0000256" key="3">
    <source>
        <dbReference type="ARBA" id="ARBA00006001"/>
    </source>
</evidence>
<protein>
    <recommendedName>
        <fullName evidence="19">Bifunctional NAD(P)H-hydrate repair enzyme</fullName>
    </recommendedName>
    <alternativeName>
        <fullName evidence="19">Nicotinamide nucleotide repair protein</fullName>
    </alternativeName>
    <domain>
        <recommendedName>
            <fullName evidence="19">ADP-dependent (S)-NAD(P)H-hydrate dehydratase</fullName>
            <ecNumber evidence="19">4.2.1.136</ecNumber>
        </recommendedName>
        <alternativeName>
            <fullName evidence="19">ADP-dependent NAD(P)HX dehydratase</fullName>
        </alternativeName>
    </domain>
    <domain>
        <recommendedName>
            <fullName evidence="19">NAD(P)H-hydrate epimerase</fullName>
            <ecNumber evidence="19">5.1.99.6</ecNumber>
        </recommendedName>
    </domain>
</protein>
<evidence type="ECO:0000256" key="13">
    <source>
        <dbReference type="ARBA" id="ARBA00023268"/>
    </source>
</evidence>
<dbReference type="InterPro" id="IPR030677">
    <property type="entry name" value="Nnr"/>
</dbReference>
<dbReference type="GO" id="GO:0005524">
    <property type="term" value="F:ATP binding"/>
    <property type="evidence" value="ECO:0007669"/>
    <property type="project" value="UniProtKB-UniRule"/>
</dbReference>
<feature type="binding site" evidence="18">
    <location>
        <position position="72"/>
    </location>
    <ligand>
        <name>K(+)</name>
        <dbReference type="ChEBI" id="CHEBI:29103"/>
    </ligand>
</feature>
<dbReference type="GeneID" id="97764541"/>
<dbReference type="AlphaFoldDB" id="A0A1H4B591"/>
<dbReference type="InterPro" id="IPR036652">
    <property type="entry name" value="YjeF_N_dom_sf"/>
</dbReference>
<feature type="binding site" evidence="18">
    <location>
        <position position="171"/>
    </location>
    <ligand>
        <name>K(+)</name>
        <dbReference type="ChEBI" id="CHEBI:29103"/>
    </ligand>
</feature>
<feature type="binding site" evidence="17">
    <location>
        <position position="375"/>
    </location>
    <ligand>
        <name>(6S)-NADPHX</name>
        <dbReference type="ChEBI" id="CHEBI:64076"/>
    </ligand>
</feature>
<evidence type="ECO:0000256" key="4">
    <source>
        <dbReference type="ARBA" id="ARBA00009524"/>
    </source>
</evidence>
<evidence type="ECO:0000256" key="7">
    <source>
        <dbReference type="ARBA" id="ARBA00022840"/>
    </source>
</evidence>
<dbReference type="EC" id="4.2.1.136" evidence="19"/>
<evidence type="ECO:0000256" key="1">
    <source>
        <dbReference type="ARBA" id="ARBA00000013"/>
    </source>
</evidence>
<dbReference type="SUPFAM" id="SSF64153">
    <property type="entry name" value="YjeF N-terminal domain-like"/>
    <property type="match status" value="1"/>
</dbReference>
<feature type="binding site" evidence="17">
    <location>
        <position position="329"/>
    </location>
    <ligand>
        <name>(6S)-NADPHX</name>
        <dbReference type="ChEBI" id="CHEBI:64076"/>
    </ligand>
</feature>
<evidence type="ECO:0000256" key="8">
    <source>
        <dbReference type="ARBA" id="ARBA00022857"/>
    </source>
</evidence>
<dbReference type="PROSITE" id="PS51383">
    <property type="entry name" value="YJEF_C_3"/>
    <property type="match status" value="1"/>
</dbReference>
<evidence type="ECO:0000256" key="6">
    <source>
        <dbReference type="ARBA" id="ARBA00022741"/>
    </source>
</evidence>
<dbReference type="NCBIfam" id="TIGR00197">
    <property type="entry name" value="yjeF_nterm"/>
    <property type="match status" value="1"/>
</dbReference>
<comment type="catalytic activity">
    <reaction evidence="15 17 19">
        <text>(6S)-NADHX + ADP = AMP + phosphate + NADH + H(+)</text>
        <dbReference type="Rhea" id="RHEA:32223"/>
        <dbReference type="ChEBI" id="CHEBI:15378"/>
        <dbReference type="ChEBI" id="CHEBI:43474"/>
        <dbReference type="ChEBI" id="CHEBI:57945"/>
        <dbReference type="ChEBI" id="CHEBI:64074"/>
        <dbReference type="ChEBI" id="CHEBI:456215"/>
        <dbReference type="ChEBI" id="CHEBI:456216"/>
        <dbReference type="EC" id="4.2.1.136"/>
    </reaction>
</comment>
<dbReference type="NCBIfam" id="NF007856">
    <property type="entry name" value="PRK10565.1"/>
    <property type="match status" value="1"/>
</dbReference>
<feature type="binding site" evidence="17">
    <location>
        <position position="442"/>
    </location>
    <ligand>
        <name>(6S)-NADPHX</name>
        <dbReference type="ChEBI" id="CHEBI:64076"/>
    </ligand>
</feature>
<evidence type="ECO:0000256" key="15">
    <source>
        <dbReference type="ARBA" id="ARBA00048238"/>
    </source>
</evidence>
<comment type="catalytic activity">
    <reaction evidence="1 18 19">
        <text>(6R)-NADHX = (6S)-NADHX</text>
        <dbReference type="Rhea" id="RHEA:32215"/>
        <dbReference type="ChEBI" id="CHEBI:64074"/>
        <dbReference type="ChEBI" id="CHEBI:64075"/>
        <dbReference type="EC" id="5.1.99.6"/>
    </reaction>
</comment>
<keyword evidence="13" id="KW-0511">Multifunctional enzyme</keyword>
<evidence type="ECO:0000259" key="20">
    <source>
        <dbReference type="PROSITE" id="PS51383"/>
    </source>
</evidence>
<evidence type="ECO:0000313" key="22">
    <source>
        <dbReference type="EMBL" id="SEA43353.1"/>
    </source>
</evidence>
<evidence type="ECO:0000256" key="19">
    <source>
        <dbReference type="PIRNR" id="PIRNR017184"/>
    </source>
</evidence>
<dbReference type="GO" id="GO:0052856">
    <property type="term" value="F:NAD(P)HX epimerase activity"/>
    <property type="evidence" value="ECO:0007669"/>
    <property type="project" value="UniProtKB-UniRule"/>
</dbReference>
<feature type="binding site" evidence="17">
    <location>
        <position position="269"/>
    </location>
    <ligand>
        <name>(6S)-NADPHX</name>
        <dbReference type="ChEBI" id="CHEBI:64076"/>
    </ligand>
</feature>
<dbReference type="PROSITE" id="PS01050">
    <property type="entry name" value="YJEF_C_2"/>
    <property type="match status" value="1"/>
</dbReference>
<dbReference type="InterPro" id="IPR004443">
    <property type="entry name" value="YjeF_N_dom"/>
</dbReference>
<dbReference type="Proteomes" id="UP000187280">
    <property type="component" value="Unassembled WGS sequence"/>
</dbReference>
<dbReference type="Pfam" id="PF01256">
    <property type="entry name" value="Carb_kinase"/>
    <property type="match status" value="1"/>
</dbReference>
<name>A0A1H4B591_9GAMM</name>
<organism evidence="22 23">
    <name type="scientific">Lonsdalea quercina</name>
    <dbReference type="NCBI Taxonomy" id="71657"/>
    <lineage>
        <taxon>Bacteria</taxon>
        <taxon>Pseudomonadati</taxon>
        <taxon>Pseudomonadota</taxon>
        <taxon>Gammaproteobacteria</taxon>
        <taxon>Enterobacterales</taxon>
        <taxon>Pectobacteriaceae</taxon>
        <taxon>Lonsdalea</taxon>
    </lineage>
</organism>
<dbReference type="PIRSF" id="PIRSF017184">
    <property type="entry name" value="Nnr"/>
    <property type="match status" value="1"/>
</dbReference>
<dbReference type="eggNOG" id="COG0063">
    <property type="taxonomic scope" value="Bacteria"/>
</dbReference>
<feature type="binding site" evidence="18">
    <location>
        <position position="135"/>
    </location>
    <ligand>
        <name>K(+)</name>
        <dbReference type="ChEBI" id="CHEBI:29103"/>
    </ligand>
</feature>
<feature type="domain" description="YjeF C-terminal" evidence="20">
    <location>
        <begin position="234"/>
        <end position="501"/>
    </location>
</feature>
<dbReference type="Pfam" id="PF03853">
    <property type="entry name" value="YjeF_N"/>
    <property type="match status" value="1"/>
</dbReference>
<feature type="binding site" evidence="17">
    <location>
        <begin position="412"/>
        <end position="416"/>
    </location>
    <ligand>
        <name>AMP</name>
        <dbReference type="ChEBI" id="CHEBI:456215"/>
    </ligand>
</feature>
<evidence type="ECO:0000256" key="12">
    <source>
        <dbReference type="ARBA" id="ARBA00023239"/>
    </source>
</evidence>
<keyword evidence="6 17" id="KW-0547">Nucleotide-binding</keyword>
<dbReference type="EMBL" id="FNQS01000004">
    <property type="protein sequence ID" value="SEA43353.1"/>
    <property type="molecule type" value="Genomic_DNA"/>
</dbReference>
<dbReference type="PROSITE" id="PS51385">
    <property type="entry name" value="YJEF_N"/>
    <property type="match status" value="1"/>
</dbReference>
<comment type="cofactor">
    <cofactor evidence="17">
        <name>Mg(2+)</name>
        <dbReference type="ChEBI" id="CHEBI:18420"/>
    </cofactor>
</comment>
<gene>
    <name evidence="18" type="primary">nnrE</name>
    <name evidence="17" type="synonym">nnrD</name>
    <name evidence="22" type="ORF">SAMN02982996_01657</name>
</gene>
<keyword evidence="10 17" id="KW-0520">NAD</keyword>
<evidence type="ECO:0000256" key="5">
    <source>
        <dbReference type="ARBA" id="ARBA00022723"/>
    </source>
</evidence>
<dbReference type="RefSeq" id="WP_074728350.1">
    <property type="nucleotide sequence ID" value="NZ_FNQS01000004.1"/>
</dbReference>
<dbReference type="Gene3D" id="3.40.50.10260">
    <property type="entry name" value="YjeF N-terminal domain"/>
    <property type="match status" value="1"/>
</dbReference>
<keyword evidence="7 17" id="KW-0067">ATP-binding</keyword>
<evidence type="ECO:0000256" key="9">
    <source>
        <dbReference type="ARBA" id="ARBA00022958"/>
    </source>
</evidence>
<sequence>MIDCSINSVSEALPDTVFRADWLRREEAGAAQSAGVSLYTLMQRAGSAAFRLARLHYPSARHWLVLAGHGNNGGDGYVVATLAKAAGLRVSVIVCPGERPLPPEAEQARAQWIADGGTELTPEAAWPDDIDLIIDGLLGTGLAAAPKAPYDRLIEAANAHPAPTVALDIPSGLNAETGHTAGAVIDAAHTITFITLKPGLLTGLARDYVGRLHIDDLALSPWIARQDAPIQRITPRHLSQWLKPRRAGAHKGDNGRLLIVGGDAGTGGAIFMAGESALRTGAGLVRVLTHREYLAALLVSRPELMVQELNTATLRQGLEWADVIVIGPGLGQGEWGRNALRIAENCNKSMLWDADALNLLAISPHKRQNRILTPHPGEAARLLNCRVVDIESDRLLAAEKLVKRYGGVVVLKGAGTVIANEQGALAIADVGNPGMATGGMGDVLSGIIGALAAQKLSLYDAARAGCVVHGAAADWLAKQRGPRGMLATDLMPVLAQYVNPEWISLEKTE</sequence>
<dbReference type="InterPro" id="IPR017953">
    <property type="entry name" value="Carbohydrate_kinase_pred_CS"/>
</dbReference>
<dbReference type="InterPro" id="IPR029056">
    <property type="entry name" value="Ribokinase-like"/>
</dbReference>
<evidence type="ECO:0000256" key="10">
    <source>
        <dbReference type="ARBA" id="ARBA00023027"/>
    </source>
</evidence>
<comment type="similarity">
    <text evidence="4 19">In the C-terminal section; belongs to the NnrD/CARKD family.</text>
</comment>
<comment type="catalytic activity">
    <reaction evidence="2 18 19">
        <text>(6R)-NADPHX = (6S)-NADPHX</text>
        <dbReference type="Rhea" id="RHEA:32227"/>
        <dbReference type="ChEBI" id="CHEBI:64076"/>
        <dbReference type="ChEBI" id="CHEBI:64077"/>
        <dbReference type="EC" id="5.1.99.6"/>
    </reaction>
</comment>
<dbReference type="FunFam" id="3.40.1190.20:FF:000017">
    <property type="entry name" value="Multifunctional fusion protein"/>
    <property type="match status" value="1"/>
</dbReference>
<keyword evidence="23" id="KW-1185">Reference proteome</keyword>
<evidence type="ECO:0000313" key="23">
    <source>
        <dbReference type="Proteomes" id="UP000187280"/>
    </source>
</evidence>
<feature type="domain" description="YjeF N-terminal" evidence="21">
    <location>
        <begin position="23"/>
        <end position="225"/>
    </location>
</feature>
<evidence type="ECO:0000256" key="17">
    <source>
        <dbReference type="HAMAP-Rule" id="MF_01965"/>
    </source>
</evidence>
<evidence type="ECO:0000256" key="16">
    <source>
        <dbReference type="ARBA" id="ARBA00049209"/>
    </source>
</evidence>
<comment type="function">
    <text evidence="18">Catalyzes the epimerization of the S- and R-forms of NAD(P)HX, a damaged form of NAD(P)H that is a result of enzymatic or heat-dependent hydration. This is a prerequisite for the S-specific NAD(P)H-hydrate dehydratase to allow the repair of both epimers of NAD(P)HX.</text>
</comment>
<dbReference type="HAMAP" id="MF_01966">
    <property type="entry name" value="NADHX_epimerase"/>
    <property type="match status" value="1"/>
</dbReference>
<dbReference type="CDD" id="cd01171">
    <property type="entry name" value="YXKO-related"/>
    <property type="match status" value="1"/>
</dbReference>
<comment type="similarity">
    <text evidence="3 19">In the N-terminal section; belongs to the NnrE/AIBP family.</text>
</comment>
<comment type="function">
    <text evidence="14 19">Bifunctional enzyme that catalyzes the epimerization of the S- and R-forms of NAD(P)HX and the dehydration of the S-form of NAD(P)HX at the expense of ADP, which is converted to AMP. This allows the repair of both epimers of NAD(P)HX, a damaged form of NAD(P)H that is a result of enzymatic or heat-dependent hydration.</text>
</comment>
<dbReference type="PANTHER" id="PTHR12592:SF0">
    <property type="entry name" value="ATP-DEPENDENT (S)-NAD(P)H-HYDRATE DEHYDRATASE"/>
    <property type="match status" value="1"/>
</dbReference>
<evidence type="ECO:0000256" key="14">
    <source>
        <dbReference type="ARBA" id="ARBA00025153"/>
    </source>
</evidence>
<dbReference type="eggNOG" id="COG0062">
    <property type="taxonomic scope" value="Bacteria"/>
</dbReference>
<keyword evidence="11 18" id="KW-0413">Isomerase</keyword>
<evidence type="ECO:0000259" key="21">
    <source>
        <dbReference type="PROSITE" id="PS51385"/>
    </source>
</evidence>
<keyword evidence="12 17" id="KW-0456">Lyase</keyword>
<proteinExistence type="inferred from homology"/>
<comment type="function">
    <text evidence="17">Catalyzes the dehydration of the S-form of NAD(P)HX at the expense of ADP, which is converted to AMP. Together with NAD(P)HX epimerase, which catalyzes the epimerization of the S- and R-forms, the enzyme allows the repair of both epimers of NAD(P)HX, a damaged form of NAD(P)H that is a result of enzymatic or heat-dependent hydration.</text>
</comment>
<feature type="binding site" evidence="18">
    <location>
        <position position="168"/>
    </location>
    <ligand>
        <name>(6S)-NADPHX</name>
        <dbReference type="ChEBI" id="CHEBI:64076"/>
    </ligand>
</feature>
<keyword evidence="5 18" id="KW-0479">Metal-binding</keyword>
<feature type="binding site" evidence="17">
    <location>
        <position position="441"/>
    </location>
    <ligand>
        <name>AMP</name>
        <dbReference type="ChEBI" id="CHEBI:456215"/>
    </ligand>
</feature>
<dbReference type="InterPro" id="IPR000631">
    <property type="entry name" value="CARKD"/>
</dbReference>
<comment type="catalytic activity">
    <reaction evidence="16 17 19">
        <text>(6S)-NADPHX + ADP = AMP + phosphate + NADPH + H(+)</text>
        <dbReference type="Rhea" id="RHEA:32235"/>
        <dbReference type="ChEBI" id="CHEBI:15378"/>
        <dbReference type="ChEBI" id="CHEBI:43474"/>
        <dbReference type="ChEBI" id="CHEBI:57783"/>
        <dbReference type="ChEBI" id="CHEBI:64076"/>
        <dbReference type="ChEBI" id="CHEBI:456215"/>
        <dbReference type="ChEBI" id="CHEBI:456216"/>
        <dbReference type="EC" id="4.2.1.136"/>
    </reaction>
</comment>
<comment type="subunit">
    <text evidence="17">Homotetramer.</text>
</comment>
<dbReference type="PANTHER" id="PTHR12592">
    <property type="entry name" value="ATP-DEPENDENT (S)-NAD(P)H-HYDRATE DEHYDRATASE FAMILY MEMBER"/>
    <property type="match status" value="1"/>
</dbReference>
<comment type="similarity">
    <text evidence="18">Belongs to the NnrE/AIBP family.</text>
</comment>
<dbReference type="EC" id="5.1.99.6" evidence="19"/>
<dbReference type="STRING" id="71657.SAMN02982996_01657"/>
<dbReference type="FunFam" id="3.40.50.10260:FF:000003">
    <property type="entry name" value="Multifunctional fusion protein"/>
    <property type="match status" value="1"/>
</dbReference>
<comment type="cofactor">
    <cofactor evidence="18 19">
        <name>K(+)</name>
        <dbReference type="ChEBI" id="CHEBI:29103"/>
    </cofactor>
    <text evidence="18 19">Binds 1 potassium ion per subunit.</text>
</comment>
<dbReference type="GO" id="GO:0110051">
    <property type="term" value="P:metabolite repair"/>
    <property type="evidence" value="ECO:0007669"/>
    <property type="project" value="TreeGrafter"/>
</dbReference>
<evidence type="ECO:0000256" key="11">
    <source>
        <dbReference type="ARBA" id="ARBA00023235"/>
    </source>
</evidence>
<dbReference type="GO" id="GO:0046496">
    <property type="term" value="P:nicotinamide nucleotide metabolic process"/>
    <property type="evidence" value="ECO:0007669"/>
    <property type="project" value="UniProtKB-UniRule"/>
</dbReference>
<comment type="similarity">
    <text evidence="17">Belongs to the NnrD/CARKD family.</text>
</comment>
<feature type="binding site" evidence="18">
    <location>
        <position position="150"/>
    </location>
    <ligand>
        <name>(6S)-NADPHX</name>
        <dbReference type="ChEBI" id="CHEBI:64076"/>
    </ligand>
</feature>
<dbReference type="SUPFAM" id="SSF53613">
    <property type="entry name" value="Ribokinase-like"/>
    <property type="match status" value="1"/>
</dbReference>
<feature type="binding site" evidence="18">
    <location>
        <begin position="139"/>
        <end position="145"/>
    </location>
    <ligand>
        <name>(6S)-NADPHX</name>
        <dbReference type="ChEBI" id="CHEBI:64076"/>
    </ligand>
</feature>
<dbReference type="Gene3D" id="3.40.1190.20">
    <property type="match status" value="1"/>
</dbReference>
<keyword evidence="9 18" id="KW-0630">Potassium</keyword>
<evidence type="ECO:0000256" key="18">
    <source>
        <dbReference type="HAMAP-Rule" id="MF_01966"/>
    </source>
</evidence>
<dbReference type="GO" id="GO:0052855">
    <property type="term" value="F:ADP-dependent NAD(P)H-hydrate dehydratase activity"/>
    <property type="evidence" value="ECO:0007669"/>
    <property type="project" value="UniProtKB-UniRule"/>
</dbReference>
<accession>A0A1H4B591</accession>
<dbReference type="HAMAP" id="MF_01965">
    <property type="entry name" value="NADHX_dehydratase"/>
    <property type="match status" value="1"/>
</dbReference>
<keyword evidence="8 17" id="KW-0521">NADP</keyword>
<evidence type="ECO:0000256" key="2">
    <source>
        <dbReference type="ARBA" id="ARBA00000909"/>
    </source>
</evidence>
<dbReference type="GO" id="GO:0046872">
    <property type="term" value="F:metal ion binding"/>
    <property type="evidence" value="ECO:0007669"/>
    <property type="project" value="UniProtKB-UniRule"/>
</dbReference>
<feature type="binding site" evidence="18">
    <location>
        <begin position="71"/>
        <end position="75"/>
    </location>
    <ligand>
        <name>(6S)-NADPHX</name>
        <dbReference type="ChEBI" id="CHEBI:64076"/>
    </ligand>
</feature>
<dbReference type="NCBIfam" id="TIGR00196">
    <property type="entry name" value="yjeF_cterm"/>
    <property type="match status" value="1"/>
</dbReference>